<keyword evidence="3" id="KW-1185">Reference proteome</keyword>
<dbReference type="RefSeq" id="WP_119380890.1">
    <property type="nucleotide sequence ID" value="NZ_QWGB01000014.1"/>
</dbReference>
<dbReference type="InterPro" id="IPR011009">
    <property type="entry name" value="Kinase-like_dom_sf"/>
</dbReference>
<dbReference type="AlphaFoldDB" id="A0A399QNT7"/>
<keyword evidence="2" id="KW-0808">Transferase</keyword>
<dbReference type="OrthoDB" id="3806873at2"/>
<accession>A0A399QNT7</accession>
<dbReference type="GO" id="GO:0016740">
    <property type="term" value="F:transferase activity"/>
    <property type="evidence" value="ECO:0007669"/>
    <property type="project" value="UniProtKB-KW"/>
</dbReference>
<dbReference type="InterPro" id="IPR041726">
    <property type="entry name" value="ACAD10_11_N"/>
</dbReference>
<dbReference type="PANTHER" id="PTHR21310">
    <property type="entry name" value="AMINOGLYCOSIDE PHOSPHOTRANSFERASE-RELATED-RELATED"/>
    <property type="match status" value="1"/>
</dbReference>
<dbReference type="Pfam" id="PF01636">
    <property type="entry name" value="APH"/>
    <property type="match status" value="1"/>
</dbReference>
<reference evidence="2 3" key="1">
    <citation type="submission" date="2018-08" db="EMBL/GenBank/DDBJ databases">
        <title>Henriciella mobilis sp. nov., isolated from seawater.</title>
        <authorList>
            <person name="Cheng H."/>
            <person name="Wu Y.-H."/>
            <person name="Xu X.-W."/>
            <person name="Guo L.-L."/>
        </authorList>
    </citation>
    <scope>NUCLEOTIDE SEQUENCE [LARGE SCALE GENOMIC DNA]</scope>
    <source>
        <strain evidence="2 3">CCUG66934</strain>
    </source>
</reference>
<dbReference type="PANTHER" id="PTHR21310:SF40">
    <property type="entry name" value="AMINOGLYCOSIDE PHOSPHOTRANSFERASE DOMAIN-CONTAINING PROTEIN-RELATED"/>
    <property type="match status" value="1"/>
</dbReference>
<protein>
    <submittedName>
        <fullName evidence="2">Phosphotransferase family protein</fullName>
    </submittedName>
</protein>
<dbReference type="InterPro" id="IPR051678">
    <property type="entry name" value="AGP_Transferase"/>
</dbReference>
<evidence type="ECO:0000313" key="2">
    <source>
        <dbReference type="EMBL" id="RIJ20573.1"/>
    </source>
</evidence>
<dbReference type="Gene3D" id="3.30.200.20">
    <property type="entry name" value="Phosphorylase Kinase, domain 1"/>
    <property type="match status" value="1"/>
</dbReference>
<comment type="caution">
    <text evidence="2">The sequence shown here is derived from an EMBL/GenBank/DDBJ whole genome shotgun (WGS) entry which is preliminary data.</text>
</comment>
<dbReference type="SUPFAM" id="SSF56112">
    <property type="entry name" value="Protein kinase-like (PK-like)"/>
    <property type="match status" value="1"/>
</dbReference>
<evidence type="ECO:0000313" key="3">
    <source>
        <dbReference type="Proteomes" id="UP000265431"/>
    </source>
</evidence>
<gene>
    <name evidence="2" type="ORF">D1224_15810</name>
</gene>
<name>A0A399QNT7_9PROT</name>
<organism evidence="2 3">
    <name type="scientific">Henriciella barbarensis</name>
    <dbReference type="NCBI Taxonomy" id="86342"/>
    <lineage>
        <taxon>Bacteria</taxon>
        <taxon>Pseudomonadati</taxon>
        <taxon>Pseudomonadota</taxon>
        <taxon>Alphaproteobacteria</taxon>
        <taxon>Hyphomonadales</taxon>
        <taxon>Hyphomonadaceae</taxon>
        <taxon>Henriciella</taxon>
    </lineage>
</organism>
<proteinExistence type="predicted"/>
<feature type="domain" description="Aminoglycoside phosphotransferase" evidence="1">
    <location>
        <begin position="30"/>
        <end position="258"/>
    </location>
</feature>
<dbReference type="InterPro" id="IPR002575">
    <property type="entry name" value="Aminoglycoside_PTrfase"/>
</dbReference>
<dbReference type="Gene3D" id="3.90.1200.10">
    <property type="match status" value="1"/>
</dbReference>
<dbReference type="Proteomes" id="UP000265431">
    <property type="component" value="Unassembled WGS sequence"/>
</dbReference>
<sequence length="343" mass="37968">MDTGVDLERLESWMNEQSLGTGPIENAVRLAGGTQNILLKFDRAGRTYVLRRPPLSLRGNSNETMRREARVLAAIANSDVPHPGLIAACGDDNVLGAAFYLMEPVDGYAPSQGLPEPFVSSPDLRHQMGLSLVDGIAALGAIDYEAVGLTGLGKPDNYLERQVSRWKSQLESYAEVPEWDGRKDIEGVNRVGDWLEANRPGTFQPGIIHGDYHLNNVMYRYDRPELAAIVDWELTTIGDPLLDLGWLMATWPDETDLEEGGTVTVRPWDGFPTANELIAHYEAQSDRDLSNIHWYGVLACYKLGIILEGTYARACAGKAPKEIGDALHASTIRLLRRALRWID</sequence>
<evidence type="ECO:0000259" key="1">
    <source>
        <dbReference type="Pfam" id="PF01636"/>
    </source>
</evidence>
<dbReference type="CDD" id="cd05154">
    <property type="entry name" value="ACAD10_11_N-like"/>
    <property type="match status" value="1"/>
</dbReference>
<dbReference type="EMBL" id="QWGB01000014">
    <property type="protein sequence ID" value="RIJ20573.1"/>
    <property type="molecule type" value="Genomic_DNA"/>
</dbReference>